<evidence type="ECO:0000313" key="2">
    <source>
        <dbReference type="Proteomes" id="UP001497535"/>
    </source>
</evidence>
<protein>
    <submittedName>
        <fullName evidence="1">Uncharacterized protein</fullName>
    </submittedName>
</protein>
<organism evidence="1 2">
    <name type="scientific">Meloidogyne enterolobii</name>
    <name type="common">Root-knot nematode worm</name>
    <name type="synonym">Meloidogyne mayaguensis</name>
    <dbReference type="NCBI Taxonomy" id="390850"/>
    <lineage>
        <taxon>Eukaryota</taxon>
        <taxon>Metazoa</taxon>
        <taxon>Ecdysozoa</taxon>
        <taxon>Nematoda</taxon>
        <taxon>Chromadorea</taxon>
        <taxon>Rhabditida</taxon>
        <taxon>Tylenchina</taxon>
        <taxon>Tylenchomorpha</taxon>
        <taxon>Tylenchoidea</taxon>
        <taxon>Meloidogynidae</taxon>
        <taxon>Meloidogyninae</taxon>
        <taxon>Meloidogyne</taxon>
    </lineage>
</organism>
<accession>A0ACB0XLQ4</accession>
<comment type="caution">
    <text evidence="1">The sequence shown here is derived from an EMBL/GenBank/DDBJ whole genome shotgun (WGS) entry which is preliminary data.</text>
</comment>
<sequence length="91" mass="11371">MTTIYYFILFFYFYTYFGCLDILKNEWKINKKWRLNFLLPPLSSSFCLIFNFCFTLKIILVKYKNFLLSFLFFQFFEICNFEKKCFLIFLN</sequence>
<dbReference type="EMBL" id="CAVMJV010000001">
    <property type="protein sequence ID" value="CAK5007846.1"/>
    <property type="molecule type" value="Genomic_DNA"/>
</dbReference>
<proteinExistence type="predicted"/>
<keyword evidence="2" id="KW-1185">Reference proteome</keyword>
<dbReference type="Proteomes" id="UP001497535">
    <property type="component" value="Unassembled WGS sequence"/>
</dbReference>
<reference evidence="1" key="1">
    <citation type="submission" date="2023-11" db="EMBL/GenBank/DDBJ databases">
        <authorList>
            <person name="Poullet M."/>
        </authorList>
    </citation>
    <scope>NUCLEOTIDE SEQUENCE</scope>
    <source>
        <strain evidence="1">E1834</strain>
    </source>
</reference>
<name>A0ACB0XLQ4_MELEN</name>
<gene>
    <name evidence="1" type="ORF">MENTE1834_LOCUS892</name>
</gene>
<evidence type="ECO:0000313" key="1">
    <source>
        <dbReference type="EMBL" id="CAK5007846.1"/>
    </source>
</evidence>